<gene>
    <name evidence="1" type="ORF">HBH26_19535</name>
</gene>
<evidence type="ECO:0000313" key="1">
    <source>
        <dbReference type="EMBL" id="NJR80765.1"/>
    </source>
</evidence>
<keyword evidence="2" id="KW-1185">Reference proteome</keyword>
<accession>A0ABX1CXS1</accession>
<dbReference type="Proteomes" id="UP000732399">
    <property type="component" value="Unassembled WGS sequence"/>
</dbReference>
<name>A0ABX1CXS1_9SPHN</name>
<sequence>MPGGRLTREALVFKALCILDEAMDQARRGQVQPSLGLRFALAFLYAVGDRRGEWFDRQPYDTFWREATQKQEDLTEGHNVDGYGRVIHMTASMNAMARAAGMPIEAEMMAALRRARSRGPA</sequence>
<dbReference type="EMBL" id="JAAVJH010000030">
    <property type="protein sequence ID" value="NJR80765.1"/>
    <property type="molecule type" value="Genomic_DNA"/>
</dbReference>
<protein>
    <recommendedName>
        <fullName evidence="3">dATP/dGTP diphosphohydrolase N-terminal domain-containing protein</fullName>
    </recommendedName>
</protein>
<evidence type="ECO:0000313" key="2">
    <source>
        <dbReference type="Proteomes" id="UP000732399"/>
    </source>
</evidence>
<dbReference type="RefSeq" id="WP_168136270.1">
    <property type="nucleotide sequence ID" value="NZ_JAAVJH010000030.1"/>
</dbReference>
<organism evidence="1 2">
    <name type="scientific">Sphingomonas corticis</name>
    <dbReference type="NCBI Taxonomy" id="2722791"/>
    <lineage>
        <taxon>Bacteria</taxon>
        <taxon>Pseudomonadati</taxon>
        <taxon>Pseudomonadota</taxon>
        <taxon>Alphaproteobacteria</taxon>
        <taxon>Sphingomonadales</taxon>
        <taxon>Sphingomonadaceae</taxon>
        <taxon>Sphingomonas</taxon>
    </lineage>
</organism>
<proteinExistence type="predicted"/>
<evidence type="ECO:0008006" key="3">
    <source>
        <dbReference type="Google" id="ProtNLM"/>
    </source>
</evidence>
<comment type="caution">
    <text evidence="1">The sequence shown here is derived from an EMBL/GenBank/DDBJ whole genome shotgun (WGS) entry which is preliminary data.</text>
</comment>
<reference evidence="1 2" key="1">
    <citation type="submission" date="2020-03" db="EMBL/GenBank/DDBJ databases">
        <authorList>
            <person name="Wang L."/>
            <person name="He N."/>
            <person name="Li Y."/>
            <person name="Fang Y."/>
            <person name="Zhang F."/>
        </authorList>
    </citation>
    <scope>NUCLEOTIDE SEQUENCE [LARGE SCALE GENOMIC DNA]</scope>
    <source>
        <strain evidence="1 2">36D10-4-7</strain>
    </source>
</reference>